<comment type="caution">
    <text evidence="5">The sequence shown here is derived from an EMBL/GenBank/DDBJ whole genome shotgun (WGS) entry which is preliminary data.</text>
</comment>
<gene>
    <name evidence="5" type="ORF">HXX02_12295</name>
</gene>
<evidence type="ECO:0000256" key="1">
    <source>
        <dbReference type="PROSITE-ProRule" id="PRU00473"/>
    </source>
</evidence>
<proteinExistence type="predicted"/>
<evidence type="ECO:0000256" key="2">
    <source>
        <dbReference type="SAM" id="MobiDB-lite"/>
    </source>
</evidence>
<reference evidence="5" key="1">
    <citation type="thesis" date="2020" institute="Technische Universitat Dresden" country="Dresden, Germany">
        <title>The Agarolytic System of Microbulbifer elongatus PORT2, Isolated from Batu Karas, Pangandaran West Java Indonesia.</title>
        <authorList>
            <person name="Anggraeni S.R."/>
        </authorList>
    </citation>
    <scope>NUCLEOTIDE SEQUENCE</scope>
    <source>
        <strain evidence="5">PORT2</strain>
    </source>
</reference>
<feature type="domain" description="OmpA-like" evidence="4">
    <location>
        <begin position="100"/>
        <end position="238"/>
    </location>
</feature>
<dbReference type="PANTHER" id="PTHR30329">
    <property type="entry name" value="STATOR ELEMENT OF FLAGELLAR MOTOR COMPLEX"/>
    <property type="match status" value="1"/>
</dbReference>
<keyword evidence="3" id="KW-1133">Transmembrane helix</keyword>
<protein>
    <submittedName>
        <fullName evidence="5">OmpA family protein</fullName>
    </submittedName>
</protein>
<dbReference type="PROSITE" id="PS51123">
    <property type="entry name" value="OMPA_2"/>
    <property type="match status" value="1"/>
</dbReference>
<dbReference type="PANTHER" id="PTHR30329:SF21">
    <property type="entry name" value="LIPOPROTEIN YIAD-RELATED"/>
    <property type="match status" value="1"/>
</dbReference>
<dbReference type="Gene3D" id="3.30.1330.60">
    <property type="entry name" value="OmpA-like domain"/>
    <property type="match status" value="1"/>
</dbReference>
<feature type="transmembrane region" description="Helical" evidence="3">
    <location>
        <begin position="38"/>
        <end position="57"/>
    </location>
</feature>
<dbReference type="RefSeq" id="WP_255875194.1">
    <property type="nucleotide sequence ID" value="NZ_JACASI010000032.1"/>
</dbReference>
<dbReference type="Proteomes" id="UP001205566">
    <property type="component" value="Unassembled WGS sequence"/>
</dbReference>
<evidence type="ECO:0000313" key="5">
    <source>
        <dbReference type="EMBL" id="MCQ3830227.1"/>
    </source>
</evidence>
<accession>A0ABT1P274</accession>
<organism evidence="5 6">
    <name type="scientific">Microbulbifer elongatus</name>
    <dbReference type="NCBI Taxonomy" id="86173"/>
    <lineage>
        <taxon>Bacteria</taxon>
        <taxon>Pseudomonadati</taxon>
        <taxon>Pseudomonadota</taxon>
        <taxon>Gammaproteobacteria</taxon>
        <taxon>Cellvibrionales</taxon>
        <taxon>Microbulbiferaceae</taxon>
        <taxon>Microbulbifer</taxon>
    </lineage>
</organism>
<keyword evidence="3" id="KW-0812">Transmembrane</keyword>
<dbReference type="Pfam" id="PF00691">
    <property type="entry name" value="OmpA"/>
    <property type="match status" value="1"/>
</dbReference>
<dbReference type="InterPro" id="IPR006665">
    <property type="entry name" value="OmpA-like"/>
</dbReference>
<feature type="region of interest" description="Disordered" evidence="2">
    <location>
        <begin position="1"/>
        <end position="26"/>
    </location>
</feature>
<name>A0ABT1P274_9GAMM</name>
<evidence type="ECO:0000259" key="4">
    <source>
        <dbReference type="PROSITE" id="PS51123"/>
    </source>
</evidence>
<keyword evidence="1 3" id="KW-0472">Membrane</keyword>
<sequence length="250" mass="28140">MRSRSGFSRSGKPAAGWRGPAGGARNDSDASWISVSDLMAGLMMVFLCIAVAMMRSVMIEREKIRTIAMSYKENQLAIYESLQREFAPDLTRWGATIDRDTLTVAFNNSDAMFDTGEAALSNSYQVVFEEFFPRYMNVLAPFKGSVEAVRIEGHTSTGWGQTSDRNDSYFNNLRLSQDRARSVLRYVYTLDEVTTHHAWMMQNVAAVGYSSSRPIYNADGSENIEQSKRVAFRVITNSETKIHSILEESF</sequence>
<dbReference type="SUPFAM" id="SSF103088">
    <property type="entry name" value="OmpA-like"/>
    <property type="match status" value="1"/>
</dbReference>
<evidence type="ECO:0000256" key="3">
    <source>
        <dbReference type="SAM" id="Phobius"/>
    </source>
</evidence>
<dbReference type="EMBL" id="JACASI010000032">
    <property type="protein sequence ID" value="MCQ3830227.1"/>
    <property type="molecule type" value="Genomic_DNA"/>
</dbReference>
<evidence type="ECO:0000313" key="6">
    <source>
        <dbReference type="Proteomes" id="UP001205566"/>
    </source>
</evidence>
<keyword evidence="6" id="KW-1185">Reference proteome</keyword>
<dbReference type="InterPro" id="IPR050330">
    <property type="entry name" value="Bact_OuterMem_StrucFunc"/>
</dbReference>
<dbReference type="InterPro" id="IPR036737">
    <property type="entry name" value="OmpA-like_sf"/>
</dbReference>